<name>A0ABP6EDU3_9ACTN</name>
<proteinExistence type="predicted"/>
<evidence type="ECO:0000313" key="2">
    <source>
        <dbReference type="Proteomes" id="UP001500151"/>
    </source>
</evidence>
<evidence type="ECO:0000313" key="1">
    <source>
        <dbReference type="EMBL" id="GAA2662472.1"/>
    </source>
</evidence>
<dbReference type="Proteomes" id="UP001500151">
    <property type="component" value="Unassembled WGS sequence"/>
</dbReference>
<reference evidence="2" key="1">
    <citation type="journal article" date="2019" name="Int. J. Syst. Evol. Microbiol.">
        <title>The Global Catalogue of Microorganisms (GCM) 10K type strain sequencing project: providing services to taxonomists for standard genome sequencing and annotation.</title>
        <authorList>
            <consortium name="The Broad Institute Genomics Platform"/>
            <consortium name="The Broad Institute Genome Sequencing Center for Infectious Disease"/>
            <person name="Wu L."/>
            <person name="Ma J."/>
        </authorList>
    </citation>
    <scope>NUCLEOTIDE SEQUENCE [LARGE SCALE GENOMIC DNA]</scope>
    <source>
        <strain evidence="2">JCM 4524</strain>
    </source>
</reference>
<organism evidence="1 2">
    <name type="scientific">Streptomyces vastus</name>
    <dbReference type="NCBI Taxonomy" id="285451"/>
    <lineage>
        <taxon>Bacteria</taxon>
        <taxon>Bacillati</taxon>
        <taxon>Actinomycetota</taxon>
        <taxon>Actinomycetes</taxon>
        <taxon>Kitasatosporales</taxon>
        <taxon>Streptomycetaceae</taxon>
        <taxon>Streptomyces</taxon>
    </lineage>
</organism>
<keyword evidence="2" id="KW-1185">Reference proteome</keyword>
<accession>A0ABP6EDU3</accession>
<protein>
    <submittedName>
        <fullName evidence="1">Uncharacterized protein</fullName>
    </submittedName>
</protein>
<dbReference type="EMBL" id="BAAASJ010000122">
    <property type="protein sequence ID" value="GAA2662472.1"/>
    <property type="molecule type" value="Genomic_DNA"/>
</dbReference>
<gene>
    <name evidence="1" type="ORF">GCM10010307_81550</name>
</gene>
<comment type="caution">
    <text evidence="1">The sequence shown here is derived from an EMBL/GenBank/DDBJ whole genome shotgun (WGS) entry which is preliminary data.</text>
</comment>
<sequence length="59" mass="6359">MRLDMGEPPEFVGELDTRESVEEPLVEAVADRVLDVIEPMAAGMAPSSRCGTIGASNRR</sequence>